<organism evidence="10 11">
    <name type="scientific">Pinctada imbricata</name>
    <name type="common">Atlantic pearl-oyster</name>
    <name type="synonym">Pinctada martensii</name>
    <dbReference type="NCBI Taxonomy" id="66713"/>
    <lineage>
        <taxon>Eukaryota</taxon>
        <taxon>Metazoa</taxon>
        <taxon>Spiralia</taxon>
        <taxon>Lophotrochozoa</taxon>
        <taxon>Mollusca</taxon>
        <taxon>Bivalvia</taxon>
        <taxon>Autobranchia</taxon>
        <taxon>Pteriomorphia</taxon>
        <taxon>Pterioida</taxon>
        <taxon>Pterioidea</taxon>
        <taxon>Pteriidae</taxon>
        <taxon>Pinctada</taxon>
    </lineage>
</organism>
<dbReference type="GO" id="GO:0030674">
    <property type="term" value="F:protein-macromolecule adaptor activity"/>
    <property type="evidence" value="ECO:0007669"/>
    <property type="project" value="TreeGrafter"/>
</dbReference>
<accession>A0AA89C5Z9</accession>
<evidence type="ECO:0000256" key="8">
    <source>
        <dbReference type="SAM" id="SignalP"/>
    </source>
</evidence>
<evidence type="ECO:0000259" key="9">
    <source>
        <dbReference type="PROSITE" id="PS51406"/>
    </source>
</evidence>
<dbReference type="Pfam" id="PF00147">
    <property type="entry name" value="Fibrinogen_C"/>
    <property type="match status" value="1"/>
</dbReference>
<evidence type="ECO:0000256" key="1">
    <source>
        <dbReference type="ARBA" id="ARBA00004613"/>
    </source>
</evidence>
<feature type="signal peptide" evidence="8">
    <location>
        <begin position="1"/>
        <end position="20"/>
    </location>
</feature>
<keyword evidence="6" id="KW-0325">Glycoprotein</keyword>
<sequence length="535" mass="62330">MWKEYYVFIILFPCLNYVLCDTSSDDGPYQSPFNIELLQILKQISTRLHVISENTDRNWTLQFNAEMDNLKQENKNLRNDLETVLIETAIEKKKSLERDAEMDNLIQDNSKLKTDLETVYNETAIEKKRSLQRDAEIDNLKQHNSKLKTDLETVYNEIAIEKKRSLERDAEMDNLKQDNSKLKMDLETVYNETAIEKKRLLERDAEMDNLKQDNSKLKTDLEAVYNETAIEKKRSSERDAEMDNLKQDNKKLRNDLEKVFNETAMEKMRSQEMDNILMEKFKELQNLTLSLKTGSIATNDKFRINQEKANINMTNTLVKLEEKTNKLALFTNVSLKQVFYDVDSLNVSFSNLADFKDIFKGKDCGNLRDKFGWHNGVYTISPLGSEDVKVYCDMEDGGWTVFQRRINGKTDFYRGWNEYKDGFGDPTEEYWLGNKYLHTLTLGRDCTLKIDLTNILNITRHATFTNFKIESEADNYRLRIGKYSGNTALTVIREFWIIDGQHIVYVSVSEVEKKGGDLQQDPVAASTVKHQNTQC</sequence>
<dbReference type="PANTHER" id="PTHR47221">
    <property type="entry name" value="FIBRINOGEN ALPHA CHAIN"/>
    <property type="match status" value="1"/>
</dbReference>
<keyword evidence="5" id="KW-1015">Disulfide bond</keyword>
<dbReference type="GO" id="GO:0005201">
    <property type="term" value="F:extracellular matrix structural constituent"/>
    <property type="evidence" value="ECO:0007669"/>
    <property type="project" value="TreeGrafter"/>
</dbReference>
<feature type="coiled-coil region" evidence="7">
    <location>
        <begin position="60"/>
        <end position="262"/>
    </location>
</feature>
<evidence type="ECO:0000313" key="10">
    <source>
        <dbReference type="EMBL" id="KAK3102344.1"/>
    </source>
</evidence>
<name>A0AA89C5Z9_PINIB</name>
<dbReference type="PROSITE" id="PS51406">
    <property type="entry name" value="FIBRINOGEN_C_2"/>
    <property type="match status" value="1"/>
</dbReference>
<reference evidence="10" key="1">
    <citation type="submission" date="2019-08" db="EMBL/GenBank/DDBJ databases">
        <title>The improved chromosome-level genome for the pearl oyster Pinctada fucata martensii using PacBio sequencing and Hi-C.</title>
        <authorList>
            <person name="Zheng Z."/>
        </authorList>
    </citation>
    <scope>NUCLEOTIDE SEQUENCE</scope>
    <source>
        <strain evidence="10">ZZ-2019</strain>
        <tissue evidence="10">Adductor muscle</tissue>
    </source>
</reference>
<dbReference type="EMBL" id="VSWD01000005">
    <property type="protein sequence ID" value="KAK3102344.1"/>
    <property type="molecule type" value="Genomic_DNA"/>
</dbReference>
<comment type="caution">
    <text evidence="10">The sequence shown here is derived from an EMBL/GenBank/DDBJ whole genome shotgun (WGS) entry which is preliminary data.</text>
</comment>
<dbReference type="PANTHER" id="PTHR47221:SF6">
    <property type="entry name" value="FIBRINOGEN ALPHA CHAIN"/>
    <property type="match status" value="1"/>
</dbReference>
<keyword evidence="3 8" id="KW-0732">Signal</keyword>
<proteinExistence type="predicted"/>
<keyword evidence="11" id="KW-1185">Reference proteome</keyword>
<dbReference type="AlphaFoldDB" id="A0AA89C5Z9"/>
<keyword evidence="2" id="KW-0964">Secreted</keyword>
<dbReference type="InterPro" id="IPR014716">
    <property type="entry name" value="Fibrinogen_a/b/g_C_1"/>
</dbReference>
<dbReference type="SUPFAM" id="SSF56496">
    <property type="entry name" value="Fibrinogen C-terminal domain-like"/>
    <property type="match status" value="1"/>
</dbReference>
<dbReference type="InterPro" id="IPR037579">
    <property type="entry name" value="FIB_ANG-like"/>
</dbReference>
<gene>
    <name evidence="10" type="ORF">FSP39_010655</name>
</gene>
<evidence type="ECO:0000256" key="5">
    <source>
        <dbReference type="ARBA" id="ARBA00023157"/>
    </source>
</evidence>
<evidence type="ECO:0000256" key="6">
    <source>
        <dbReference type="ARBA" id="ARBA00023180"/>
    </source>
</evidence>
<keyword evidence="4 7" id="KW-0175">Coiled coil</keyword>
<evidence type="ECO:0000256" key="3">
    <source>
        <dbReference type="ARBA" id="ARBA00022729"/>
    </source>
</evidence>
<protein>
    <recommendedName>
        <fullName evidence="9">Fibrinogen C-terminal domain-containing protein</fullName>
    </recommendedName>
</protein>
<feature type="domain" description="Fibrinogen C-terminal" evidence="9">
    <location>
        <begin position="355"/>
        <end position="486"/>
    </location>
</feature>
<dbReference type="SMART" id="SM00186">
    <property type="entry name" value="FBG"/>
    <property type="match status" value="1"/>
</dbReference>
<evidence type="ECO:0000256" key="4">
    <source>
        <dbReference type="ARBA" id="ARBA00023054"/>
    </source>
</evidence>
<dbReference type="GO" id="GO:0005577">
    <property type="term" value="C:fibrinogen complex"/>
    <property type="evidence" value="ECO:0007669"/>
    <property type="project" value="TreeGrafter"/>
</dbReference>
<dbReference type="Gene3D" id="3.90.215.10">
    <property type="entry name" value="Gamma Fibrinogen, chain A, domain 1"/>
    <property type="match status" value="1"/>
</dbReference>
<dbReference type="InterPro" id="IPR002181">
    <property type="entry name" value="Fibrinogen_a/b/g_C_dom"/>
</dbReference>
<comment type="subcellular location">
    <subcellularLocation>
        <location evidence="1">Secreted</location>
    </subcellularLocation>
</comment>
<dbReference type="InterPro" id="IPR036056">
    <property type="entry name" value="Fibrinogen-like_C"/>
</dbReference>
<dbReference type="Proteomes" id="UP001186944">
    <property type="component" value="Unassembled WGS sequence"/>
</dbReference>
<evidence type="ECO:0000256" key="7">
    <source>
        <dbReference type="SAM" id="Coils"/>
    </source>
</evidence>
<dbReference type="GO" id="GO:0034116">
    <property type="term" value="P:positive regulation of heterotypic cell-cell adhesion"/>
    <property type="evidence" value="ECO:0007669"/>
    <property type="project" value="TreeGrafter"/>
</dbReference>
<evidence type="ECO:0000313" key="11">
    <source>
        <dbReference type="Proteomes" id="UP001186944"/>
    </source>
</evidence>
<evidence type="ECO:0000256" key="2">
    <source>
        <dbReference type="ARBA" id="ARBA00022525"/>
    </source>
</evidence>
<feature type="chain" id="PRO_5041681664" description="Fibrinogen C-terminal domain-containing protein" evidence="8">
    <location>
        <begin position="21"/>
        <end position="535"/>
    </location>
</feature>